<gene>
    <name evidence="12" type="ORF">WJX74_002024</name>
</gene>
<dbReference type="EMBL" id="JALJOS010000060">
    <property type="protein sequence ID" value="KAK9818541.1"/>
    <property type="molecule type" value="Genomic_DNA"/>
</dbReference>
<evidence type="ECO:0000259" key="11">
    <source>
        <dbReference type="PROSITE" id="PS50011"/>
    </source>
</evidence>
<dbReference type="InterPro" id="IPR008271">
    <property type="entry name" value="Ser/Thr_kinase_AS"/>
</dbReference>
<feature type="domain" description="Protein kinase" evidence="11">
    <location>
        <begin position="92"/>
        <end position="355"/>
    </location>
</feature>
<evidence type="ECO:0000256" key="1">
    <source>
        <dbReference type="ARBA" id="ARBA00006529"/>
    </source>
</evidence>
<feature type="compositionally biased region" description="Low complexity" evidence="10">
    <location>
        <begin position="394"/>
        <end position="408"/>
    </location>
</feature>
<sequence length="656" mass="71228">MGSCLGRPADSARASKEWHSAGVLHQHQPSSAMGQKHSRGARQEYDGTFNPQAGGRALAPIEDDNDRQTQDLAGAEPAFESQPSLPDGIMNWKCGNLIGAGAFGRVFLGMNNDNGKLMAVKQVLISKDADVAGRVAENVRGLELEVSVLRELKHPNIVQYLGTTRTEEHLNIFLEYVPGGSIASLINSFGPFEETVIKKYTRQILLGLDYLHKKKVMHRDIKGANILVNDHGLVKLADFGASKTIESLVTMDSGCKDIKGTPYWMAPEVIKQTGAGRQADIWSVACTVIEMATGKPPWSQFSSQVSALFHIAASKGPPPIPENVSPECQNFLLLCFNRSPRDRPNAARLLQHPFLANVKDPRVPPLAASVNGPLHCLQPQHGLYPATISEEESSSQTSARSPASQQQRPADHLAAGSNIMDLRPGRIGSPVPKVAGPLQSGSMTGLAWAREPVPTPGLIPALPHPTYNTLEADFNPIQEPTWRQSEALPHGIFSKSPGAYFRDPPPGAGSPSKTRTSYAAHAPLRSASFDENSMPYGKGSAASGLQARSDSTGLRDHDNDDTPLQGPEGDESSMIQFLQHKASKDVMRLSIPFRESVPFKERSLNPALSGQQGPQDLRSPGSVDSGKREAQWRREAVHELNDELQQMRISRRRAGF</sequence>
<dbReference type="GO" id="GO:0005524">
    <property type="term" value="F:ATP binding"/>
    <property type="evidence" value="ECO:0007669"/>
    <property type="project" value="UniProtKB-UniRule"/>
</dbReference>
<evidence type="ECO:0000313" key="12">
    <source>
        <dbReference type="EMBL" id="KAK9818541.1"/>
    </source>
</evidence>
<keyword evidence="5" id="KW-0418">Kinase</keyword>
<name>A0AAW1Q981_9CHLO</name>
<feature type="region of interest" description="Disordered" evidence="10">
    <location>
        <begin position="389"/>
        <end position="411"/>
    </location>
</feature>
<organism evidence="12 13">
    <name type="scientific">Apatococcus lobatus</name>
    <dbReference type="NCBI Taxonomy" id="904363"/>
    <lineage>
        <taxon>Eukaryota</taxon>
        <taxon>Viridiplantae</taxon>
        <taxon>Chlorophyta</taxon>
        <taxon>core chlorophytes</taxon>
        <taxon>Trebouxiophyceae</taxon>
        <taxon>Chlorellales</taxon>
        <taxon>Chlorellaceae</taxon>
        <taxon>Apatococcus</taxon>
    </lineage>
</organism>
<dbReference type="SMART" id="SM00220">
    <property type="entry name" value="S_TKc"/>
    <property type="match status" value="1"/>
</dbReference>
<keyword evidence="4 9" id="KW-0547">Nucleotide-binding</keyword>
<dbReference type="FunFam" id="3.30.200.20:FF:000387">
    <property type="entry name" value="Serine/threonine-protein kinase STE11"/>
    <property type="match status" value="1"/>
</dbReference>
<protein>
    <recommendedName>
        <fullName evidence="2">mitogen-activated protein kinase kinase kinase</fullName>
        <ecNumber evidence="2">2.7.11.25</ecNumber>
    </recommendedName>
</protein>
<comment type="caution">
    <text evidence="12">The sequence shown here is derived from an EMBL/GenBank/DDBJ whole genome shotgun (WGS) entry which is preliminary data.</text>
</comment>
<dbReference type="GO" id="GO:0004709">
    <property type="term" value="F:MAP kinase kinase kinase activity"/>
    <property type="evidence" value="ECO:0007669"/>
    <property type="project" value="UniProtKB-EC"/>
</dbReference>
<evidence type="ECO:0000256" key="5">
    <source>
        <dbReference type="ARBA" id="ARBA00022777"/>
    </source>
</evidence>
<dbReference type="PANTHER" id="PTHR48016:SF56">
    <property type="entry name" value="MAPKK KINASE"/>
    <property type="match status" value="1"/>
</dbReference>
<evidence type="ECO:0000256" key="4">
    <source>
        <dbReference type="ARBA" id="ARBA00022741"/>
    </source>
</evidence>
<comment type="similarity">
    <text evidence="1">Belongs to the protein kinase superfamily. STE Ser/Thr protein kinase family. MAP kinase kinase kinase subfamily.</text>
</comment>
<dbReference type="SUPFAM" id="SSF56112">
    <property type="entry name" value="Protein kinase-like (PK-like)"/>
    <property type="match status" value="1"/>
</dbReference>
<evidence type="ECO:0000256" key="7">
    <source>
        <dbReference type="ARBA" id="ARBA00047559"/>
    </source>
</evidence>
<dbReference type="InterPro" id="IPR017441">
    <property type="entry name" value="Protein_kinase_ATP_BS"/>
</dbReference>
<evidence type="ECO:0000256" key="3">
    <source>
        <dbReference type="ARBA" id="ARBA00022679"/>
    </source>
</evidence>
<evidence type="ECO:0000256" key="2">
    <source>
        <dbReference type="ARBA" id="ARBA00012406"/>
    </source>
</evidence>
<feature type="region of interest" description="Disordered" evidence="10">
    <location>
        <begin position="603"/>
        <end position="632"/>
    </location>
</feature>
<feature type="binding site" evidence="9">
    <location>
        <position position="121"/>
    </location>
    <ligand>
        <name>ATP</name>
        <dbReference type="ChEBI" id="CHEBI:30616"/>
    </ligand>
</feature>
<dbReference type="CDD" id="cd06606">
    <property type="entry name" value="STKc_MAPKKK"/>
    <property type="match status" value="1"/>
</dbReference>
<evidence type="ECO:0000313" key="13">
    <source>
        <dbReference type="Proteomes" id="UP001438707"/>
    </source>
</evidence>
<proteinExistence type="inferred from homology"/>
<dbReference type="PROSITE" id="PS00107">
    <property type="entry name" value="PROTEIN_KINASE_ATP"/>
    <property type="match status" value="1"/>
</dbReference>
<dbReference type="AlphaFoldDB" id="A0AAW1Q981"/>
<comment type="catalytic activity">
    <reaction evidence="7">
        <text>L-threonyl-[protein] + ATP = O-phospho-L-threonyl-[protein] + ADP + H(+)</text>
        <dbReference type="Rhea" id="RHEA:46608"/>
        <dbReference type="Rhea" id="RHEA-COMP:11060"/>
        <dbReference type="Rhea" id="RHEA-COMP:11605"/>
        <dbReference type="ChEBI" id="CHEBI:15378"/>
        <dbReference type="ChEBI" id="CHEBI:30013"/>
        <dbReference type="ChEBI" id="CHEBI:30616"/>
        <dbReference type="ChEBI" id="CHEBI:61977"/>
        <dbReference type="ChEBI" id="CHEBI:456216"/>
        <dbReference type="EC" id="2.7.11.25"/>
    </reaction>
</comment>
<evidence type="ECO:0000256" key="8">
    <source>
        <dbReference type="ARBA" id="ARBA00048329"/>
    </source>
</evidence>
<evidence type="ECO:0000256" key="10">
    <source>
        <dbReference type="SAM" id="MobiDB-lite"/>
    </source>
</evidence>
<dbReference type="Gene3D" id="1.10.510.10">
    <property type="entry name" value="Transferase(Phosphotransferase) domain 1"/>
    <property type="match status" value="1"/>
</dbReference>
<dbReference type="Pfam" id="PF00069">
    <property type="entry name" value="Pkinase"/>
    <property type="match status" value="1"/>
</dbReference>
<reference evidence="12 13" key="1">
    <citation type="journal article" date="2024" name="Nat. Commun.">
        <title>Phylogenomics reveals the evolutionary origins of lichenization in chlorophyte algae.</title>
        <authorList>
            <person name="Puginier C."/>
            <person name="Libourel C."/>
            <person name="Otte J."/>
            <person name="Skaloud P."/>
            <person name="Haon M."/>
            <person name="Grisel S."/>
            <person name="Petersen M."/>
            <person name="Berrin J.G."/>
            <person name="Delaux P.M."/>
            <person name="Dal Grande F."/>
            <person name="Keller J."/>
        </authorList>
    </citation>
    <scope>NUCLEOTIDE SEQUENCE [LARGE SCALE GENOMIC DNA]</scope>
    <source>
        <strain evidence="12 13">SAG 2145</strain>
    </source>
</reference>
<keyword evidence="13" id="KW-1185">Reference proteome</keyword>
<dbReference type="InterPro" id="IPR011009">
    <property type="entry name" value="Kinase-like_dom_sf"/>
</dbReference>
<feature type="region of interest" description="Disordered" evidence="10">
    <location>
        <begin position="1"/>
        <end position="60"/>
    </location>
</feature>
<keyword evidence="3" id="KW-0808">Transferase</keyword>
<dbReference type="InterPro" id="IPR000719">
    <property type="entry name" value="Prot_kinase_dom"/>
</dbReference>
<dbReference type="PROSITE" id="PS50011">
    <property type="entry name" value="PROTEIN_KINASE_DOM"/>
    <property type="match status" value="1"/>
</dbReference>
<feature type="region of interest" description="Disordered" evidence="10">
    <location>
        <begin position="493"/>
        <end position="570"/>
    </location>
</feature>
<dbReference type="Proteomes" id="UP001438707">
    <property type="component" value="Unassembled WGS sequence"/>
</dbReference>
<comment type="catalytic activity">
    <reaction evidence="8">
        <text>L-seryl-[protein] + ATP = O-phospho-L-seryl-[protein] + ADP + H(+)</text>
        <dbReference type="Rhea" id="RHEA:17989"/>
        <dbReference type="Rhea" id="RHEA-COMP:9863"/>
        <dbReference type="Rhea" id="RHEA-COMP:11604"/>
        <dbReference type="ChEBI" id="CHEBI:15378"/>
        <dbReference type="ChEBI" id="CHEBI:29999"/>
        <dbReference type="ChEBI" id="CHEBI:30616"/>
        <dbReference type="ChEBI" id="CHEBI:83421"/>
        <dbReference type="ChEBI" id="CHEBI:456216"/>
        <dbReference type="EC" id="2.7.11.25"/>
    </reaction>
</comment>
<dbReference type="EC" id="2.7.11.25" evidence="2"/>
<dbReference type="PROSITE" id="PS00108">
    <property type="entry name" value="PROTEIN_KINASE_ST"/>
    <property type="match status" value="1"/>
</dbReference>
<evidence type="ECO:0000256" key="9">
    <source>
        <dbReference type="PROSITE-ProRule" id="PRU10141"/>
    </source>
</evidence>
<dbReference type="FunFam" id="1.10.510.10:FF:000071">
    <property type="entry name" value="Mitogen-activated protein kinase kinase kinase 3 isoform 2"/>
    <property type="match status" value="1"/>
</dbReference>
<accession>A0AAW1Q981</accession>
<evidence type="ECO:0000256" key="6">
    <source>
        <dbReference type="ARBA" id="ARBA00022840"/>
    </source>
</evidence>
<keyword evidence="6 9" id="KW-0067">ATP-binding</keyword>
<dbReference type="InterPro" id="IPR050538">
    <property type="entry name" value="MAP_kinase_kinase_kinase"/>
</dbReference>
<dbReference type="PANTHER" id="PTHR48016">
    <property type="entry name" value="MAP KINASE KINASE KINASE SSK2-RELATED-RELATED"/>
    <property type="match status" value="1"/>
</dbReference>